<evidence type="ECO:0000256" key="8">
    <source>
        <dbReference type="ARBA" id="ARBA00022679"/>
    </source>
</evidence>
<evidence type="ECO:0000313" key="12">
    <source>
        <dbReference type="EMBL" id="GGD03931.1"/>
    </source>
</evidence>
<dbReference type="SUPFAM" id="SSF53756">
    <property type="entry name" value="UDP-Glycosyltransferase/glycogen phosphorylase"/>
    <property type="match status" value="1"/>
</dbReference>
<dbReference type="EMBL" id="BMGH01000001">
    <property type="protein sequence ID" value="GGD03931.1"/>
    <property type="molecule type" value="Genomic_DNA"/>
</dbReference>
<sequence>MITPDRPLTIMLAAVEPSGDSLGAALYAELKQRAPDGTRFFGCGGEQMSKAGFESAFPIDAFSVVGFTDVIGAIPEGMKRARDLAELAARERADIAIFIDGWTFSRIGAKRMKHYAPDTLVVKYAAPQVWASRPQRVDFVKQYFDAVLTLLPFEPAYFEREGVAAEFVGNPNFERAARQAGDPKGWRQANGLVDDPLLLVLPGSRRGEVTRLADPFCDAIRLLHAQMPDLKFVMTPVPSVEPLTRDLFAPVEDLVLYASPEDRFSVFRAADAAMAASGTVSTELAIARTPMVVAYRVDELTYYWAQRVMISDYVSILNIAAQREIIPELLQNDCTGAMLAEEVTRVLTHDESRQLQLTAFDDFLPKLGLSDKPAAARAAEAVLRLAARKS</sequence>
<keyword evidence="5" id="KW-0444">Lipid biosynthesis</keyword>
<dbReference type="PANTHER" id="PTHR30372">
    <property type="entry name" value="LIPID-A-DISACCHARIDE SYNTHASE"/>
    <property type="match status" value="1"/>
</dbReference>
<comment type="catalytic activity">
    <reaction evidence="10">
        <text>a lipid X + a UDP-2-N,3-O-bis[(3R)-3-hydroxyacyl]-alpha-D-glucosamine = a lipid A disaccharide + UDP + H(+)</text>
        <dbReference type="Rhea" id="RHEA:67828"/>
        <dbReference type="ChEBI" id="CHEBI:15378"/>
        <dbReference type="ChEBI" id="CHEBI:58223"/>
        <dbReference type="ChEBI" id="CHEBI:137748"/>
        <dbReference type="ChEBI" id="CHEBI:176338"/>
        <dbReference type="ChEBI" id="CHEBI:176343"/>
        <dbReference type="EC" id="2.4.1.182"/>
    </reaction>
</comment>
<dbReference type="GO" id="GO:0005543">
    <property type="term" value="F:phospholipid binding"/>
    <property type="evidence" value="ECO:0007669"/>
    <property type="project" value="TreeGrafter"/>
</dbReference>
<evidence type="ECO:0000256" key="3">
    <source>
        <dbReference type="ARBA" id="ARBA00012687"/>
    </source>
</evidence>
<dbReference type="Proteomes" id="UP000613582">
    <property type="component" value="Unassembled WGS sequence"/>
</dbReference>
<dbReference type="InterPro" id="IPR003835">
    <property type="entry name" value="Glyco_trans_19"/>
</dbReference>
<dbReference type="GO" id="GO:0016020">
    <property type="term" value="C:membrane"/>
    <property type="evidence" value="ECO:0007669"/>
    <property type="project" value="GOC"/>
</dbReference>
<keyword evidence="6" id="KW-0441">Lipid A biosynthesis</keyword>
<comment type="caution">
    <text evidence="12">The sequence shown here is derived from an EMBL/GenBank/DDBJ whole genome shotgun (WGS) entry which is preliminary data.</text>
</comment>
<dbReference type="PANTHER" id="PTHR30372:SF4">
    <property type="entry name" value="LIPID-A-DISACCHARIDE SYNTHASE, MITOCHONDRIAL-RELATED"/>
    <property type="match status" value="1"/>
</dbReference>
<evidence type="ECO:0000256" key="5">
    <source>
        <dbReference type="ARBA" id="ARBA00022516"/>
    </source>
</evidence>
<gene>
    <name evidence="12" type="primary">lpxB</name>
    <name evidence="12" type="ORF">GCM10011342_11180</name>
</gene>
<protein>
    <recommendedName>
        <fullName evidence="4 11">Lipid-A-disaccharide synthase</fullName>
        <ecNumber evidence="3 11">2.4.1.182</ecNumber>
    </recommendedName>
</protein>
<evidence type="ECO:0000256" key="6">
    <source>
        <dbReference type="ARBA" id="ARBA00022556"/>
    </source>
</evidence>
<keyword evidence="13" id="KW-1185">Reference proteome</keyword>
<evidence type="ECO:0000256" key="9">
    <source>
        <dbReference type="ARBA" id="ARBA00023098"/>
    </source>
</evidence>
<reference evidence="12" key="2">
    <citation type="submission" date="2020-09" db="EMBL/GenBank/DDBJ databases">
        <authorList>
            <person name="Sun Q."/>
            <person name="Zhou Y."/>
        </authorList>
    </citation>
    <scope>NUCLEOTIDE SEQUENCE</scope>
    <source>
        <strain evidence="12">CGMCC 1.12921</strain>
    </source>
</reference>
<dbReference type="GO" id="GO:0009245">
    <property type="term" value="P:lipid A biosynthetic process"/>
    <property type="evidence" value="ECO:0007669"/>
    <property type="project" value="UniProtKB-UniRule"/>
</dbReference>
<evidence type="ECO:0000256" key="10">
    <source>
        <dbReference type="ARBA" id="ARBA00048975"/>
    </source>
</evidence>
<evidence type="ECO:0000256" key="2">
    <source>
        <dbReference type="ARBA" id="ARBA00007868"/>
    </source>
</evidence>
<comment type="function">
    <text evidence="1">Condensation of UDP-2,3-diacylglucosamine and 2,3-diacylglucosamine-1-phosphate to form lipid A disaccharide, a precursor of lipid A, a phosphorylated glycolipid that anchors the lipopolysaccharide to the outer membrane of the cell.</text>
</comment>
<dbReference type="EC" id="2.4.1.182" evidence="3 11"/>
<evidence type="ECO:0000313" key="13">
    <source>
        <dbReference type="Proteomes" id="UP000613582"/>
    </source>
</evidence>
<comment type="similarity">
    <text evidence="2">Belongs to the LpxB family.</text>
</comment>
<accession>A0A8J2V6F1</accession>
<keyword evidence="7" id="KW-0328">Glycosyltransferase</keyword>
<evidence type="ECO:0000256" key="4">
    <source>
        <dbReference type="ARBA" id="ARBA00020902"/>
    </source>
</evidence>
<evidence type="ECO:0000256" key="1">
    <source>
        <dbReference type="ARBA" id="ARBA00002056"/>
    </source>
</evidence>
<name>A0A8J2V6F1_9PROT</name>
<dbReference type="AlphaFoldDB" id="A0A8J2V6F1"/>
<dbReference type="NCBIfam" id="TIGR00215">
    <property type="entry name" value="lpxB"/>
    <property type="match status" value="1"/>
</dbReference>
<proteinExistence type="inferred from homology"/>
<dbReference type="Pfam" id="PF02684">
    <property type="entry name" value="LpxB"/>
    <property type="match status" value="1"/>
</dbReference>
<keyword evidence="8" id="KW-0808">Transferase</keyword>
<evidence type="ECO:0000256" key="7">
    <source>
        <dbReference type="ARBA" id="ARBA00022676"/>
    </source>
</evidence>
<keyword evidence="9" id="KW-0443">Lipid metabolism</keyword>
<evidence type="ECO:0000256" key="11">
    <source>
        <dbReference type="NCBIfam" id="TIGR00215"/>
    </source>
</evidence>
<dbReference type="GO" id="GO:0008915">
    <property type="term" value="F:lipid-A-disaccharide synthase activity"/>
    <property type="evidence" value="ECO:0007669"/>
    <property type="project" value="UniProtKB-UniRule"/>
</dbReference>
<reference evidence="12" key="1">
    <citation type="journal article" date="2014" name="Int. J. Syst. Evol. Microbiol.">
        <title>Complete genome sequence of Corynebacterium casei LMG S-19264T (=DSM 44701T), isolated from a smear-ripened cheese.</title>
        <authorList>
            <consortium name="US DOE Joint Genome Institute (JGI-PGF)"/>
            <person name="Walter F."/>
            <person name="Albersmeier A."/>
            <person name="Kalinowski J."/>
            <person name="Ruckert C."/>
        </authorList>
    </citation>
    <scope>NUCLEOTIDE SEQUENCE</scope>
    <source>
        <strain evidence="12">CGMCC 1.12921</strain>
    </source>
</reference>
<organism evidence="12 13">
    <name type="scientific">Aquisalinus flavus</name>
    <dbReference type="NCBI Taxonomy" id="1526572"/>
    <lineage>
        <taxon>Bacteria</taxon>
        <taxon>Pseudomonadati</taxon>
        <taxon>Pseudomonadota</taxon>
        <taxon>Alphaproteobacteria</taxon>
        <taxon>Parvularculales</taxon>
        <taxon>Parvularculaceae</taxon>
        <taxon>Aquisalinus</taxon>
    </lineage>
</organism>